<name>A0A3E4MZE7_9BACT</name>
<feature type="region of interest" description="Disordered" evidence="1">
    <location>
        <begin position="28"/>
        <end position="97"/>
    </location>
</feature>
<gene>
    <name evidence="3" type="ORF">DXD04_10545</name>
</gene>
<comment type="caution">
    <text evidence="3">The sequence shown here is derived from an EMBL/GenBank/DDBJ whole genome shotgun (WGS) entry which is preliminary data.</text>
</comment>
<keyword evidence="4" id="KW-1185">Reference proteome</keyword>
<accession>A0A3E4MZE7</accession>
<evidence type="ECO:0000313" key="3">
    <source>
        <dbReference type="EMBL" id="RGK54726.1"/>
    </source>
</evidence>
<evidence type="ECO:0000313" key="4">
    <source>
        <dbReference type="Proteomes" id="UP000260862"/>
    </source>
</evidence>
<feature type="compositionally biased region" description="Low complexity" evidence="1">
    <location>
        <begin position="58"/>
        <end position="71"/>
    </location>
</feature>
<feature type="compositionally biased region" description="Basic and acidic residues" evidence="1">
    <location>
        <begin position="73"/>
        <end position="84"/>
    </location>
</feature>
<proteinExistence type="predicted"/>
<keyword evidence="2" id="KW-1133">Transmembrane helix</keyword>
<dbReference type="EMBL" id="QSQT01000018">
    <property type="protein sequence ID" value="RGK54726.1"/>
    <property type="molecule type" value="Genomic_DNA"/>
</dbReference>
<feature type="transmembrane region" description="Helical" evidence="2">
    <location>
        <begin position="6"/>
        <end position="22"/>
    </location>
</feature>
<keyword evidence="2" id="KW-0472">Membrane</keyword>
<dbReference type="AlphaFoldDB" id="A0A3E4MZE7"/>
<organism evidence="3 4">
    <name type="scientific">Phocaeicola plebeius</name>
    <dbReference type="NCBI Taxonomy" id="310297"/>
    <lineage>
        <taxon>Bacteria</taxon>
        <taxon>Pseudomonadati</taxon>
        <taxon>Bacteroidota</taxon>
        <taxon>Bacteroidia</taxon>
        <taxon>Bacteroidales</taxon>
        <taxon>Bacteroidaceae</taxon>
        <taxon>Phocaeicola</taxon>
    </lineage>
</organism>
<evidence type="ECO:0000256" key="2">
    <source>
        <dbReference type="SAM" id="Phobius"/>
    </source>
</evidence>
<sequence>MATLLIVLLMAFNMWMVIYLTWERRTGDTTREKNGKDGGNRTAASEIVGRSRFRMPETKPQTATPAPNAATEIRSEEVDEKDVTFADEAQEDGTDTHRRRIPDEELDEVFTDRRVSDIAGYDGDEEPDAEPDTAEGFTFEDIDLAVRTAKKADATGDERRHAGMVFCEMKGNELFALIERSSEATRRRLDELMDYYLDSIPAPPAASTASAALRRPPAMPERFEDFNIRDYV</sequence>
<feature type="compositionally biased region" description="Basic and acidic residues" evidence="1">
    <location>
        <begin position="28"/>
        <end position="39"/>
    </location>
</feature>
<protein>
    <submittedName>
        <fullName evidence="3">Conjugal transfer protein TraD</fullName>
    </submittedName>
</protein>
<evidence type="ECO:0000256" key="1">
    <source>
        <dbReference type="SAM" id="MobiDB-lite"/>
    </source>
</evidence>
<reference evidence="3 4" key="1">
    <citation type="submission" date="2018-08" db="EMBL/GenBank/DDBJ databases">
        <title>A genome reference for cultivated species of the human gut microbiota.</title>
        <authorList>
            <person name="Zou Y."/>
            <person name="Xue W."/>
            <person name="Luo G."/>
        </authorList>
    </citation>
    <scope>NUCLEOTIDE SEQUENCE [LARGE SCALE GENOMIC DNA]</scope>
    <source>
        <strain evidence="3 4">TF10-3AC</strain>
    </source>
</reference>
<keyword evidence="2" id="KW-0812">Transmembrane</keyword>
<dbReference type="Proteomes" id="UP000260862">
    <property type="component" value="Unassembled WGS sequence"/>
</dbReference>